<dbReference type="HOGENOM" id="CLU_118482_1_2_12"/>
<dbReference type="Pfam" id="PF01850">
    <property type="entry name" value="PIN"/>
    <property type="match status" value="1"/>
</dbReference>
<dbReference type="PANTHER" id="PTHR42740">
    <property type="entry name" value="RIBONUCLEASE VAPC3"/>
    <property type="match status" value="1"/>
</dbReference>
<dbReference type="InterPro" id="IPR051749">
    <property type="entry name" value="PINc/VapC_TA_RNase"/>
</dbReference>
<keyword evidence="8" id="KW-1185">Reference proteome</keyword>
<dbReference type="KEGG" id="taz:TREAZ_1669"/>
<evidence type="ECO:0000259" key="6">
    <source>
        <dbReference type="Pfam" id="PF01850"/>
    </source>
</evidence>
<dbReference type="InterPro" id="IPR002716">
    <property type="entry name" value="PIN_dom"/>
</dbReference>
<keyword evidence="5" id="KW-0460">Magnesium</keyword>
<dbReference type="RefSeq" id="WP_015710353.1">
    <property type="nucleotide sequence ID" value="NC_015577.1"/>
</dbReference>
<dbReference type="InterPro" id="IPR029060">
    <property type="entry name" value="PIN-like_dom_sf"/>
</dbReference>
<dbReference type="SUPFAM" id="SSF88723">
    <property type="entry name" value="PIN domain-like"/>
    <property type="match status" value="1"/>
</dbReference>
<evidence type="ECO:0000256" key="4">
    <source>
        <dbReference type="ARBA" id="ARBA00022801"/>
    </source>
</evidence>
<organism evidence="7 8">
    <name type="scientific">Leadbettera azotonutricia (strain ATCC BAA-888 / DSM 13862 / ZAS-9)</name>
    <name type="common">Treponema azotonutricium</name>
    <dbReference type="NCBI Taxonomy" id="545695"/>
    <lineage>
        <taxon>Bacteria</taxon>
        <taxon>Pseudomonadati</taxon>
        <taxon>Spirochaetota</taxon>
        <taxon>Spirochaetia</taxon>
        <taxon>Spirochaetales</taxon>
        <taxon>Breznakiellaceae</taxon>
        <taxon>Leadbettera</taxon>
    </lineage>
</organism>
<dbReference type="eggNOG" id="COG1487">
    <property type="taxonomic scope" value="Bacteria"/>
</dbReference>
<keyword evidence="3" id="KW-0479">Metal-binding</keyword>
<evidence type="ECO:0000256" key="5">
    <source>
        <dbReference type="ARBA" id="ARBA00022842"/>
    </source>
</evidence>
<keyword evidence="2" id="KW-0540">Nuclease</keyword>
<dbReference type="Proteomes" id="UP000009222">
    <property type="component" value="Chromosome"/>
</dbReference>
<reference evidence="8" key="1">
    <citation type="submission" date="2009-12" db="EMBL/GenBank/DDBJ databases">
        <title>Complete sequence of Treponema azotonutricium strain ZAS-9.</title>
        <authorList>
            <person name="Tetu S.G."/>
            <person name="Matson E."/>
            <person name="Ren Q."/>
            <person name="Seshadri R."/>
            <person name="Elbourne L."/>
            <person name="Hassan K.A."/>
            <person name="Durkin A."/>
            <person name="Radune D."/>
            <person name="Mohamoud Y."/>
            <person name="Shay R."/>
            <person name="Jin S."/>
            <person name="Zhang X."/>
            <person name="Lucey K."/>
            <person name="Ballor N.R."/>
            <person name="Ottesen E."/>
            <person name="Rosenthal R."/>
            <person name="Allen A."/>
            <person name="Leadbetter J.R."/>
            <person name="Paulsen I.T."/>
        </authorList>
    </citation>
    <scope>NUCLEOTIDE SEQUENCE [LARGE SCALE GENOMIC DNA]</scope>
    <source>
        <strain evidence="8">ATCC BAA-888 / DSM 13862 / ZAS-9</strain>
    </source>
</reference>
<reference evidence="7 8" key="2">
    <citation type="journal article" date="2011" name="ISME J.">
        <title>RNA-seq reveals cooperative metabolic interactions between two termite-gut spirochete species in co-culture.</title>
        <authorList>
            <person name="Rosenthal A.Z."/>
            <person name="Matson E.G."/>
            <person name="Eldar A."/>
            <person name="Leadbetter J.R."/>
        </authorList>
    </citation>
    <scope>NUCLEOTIDE SEQUENCE [LARGE SCALE GENOMIC DNA]</scope>
    <source>
        <strain evidence="8">ATCC BAA-888 / DSM 13862 / ZAS-9</strain>
    </source>
</reference>
<sequence>MNTILVDSSAWIEYFKTYEDYAFIDDLIDNNSICTNDLILTELLPSMIHRKENHLIALLNSVVKYEVEINWKELQNIQVMNYKHGYNDIGITDLIIAQNCLQNNLSLVARDKHFNEMAEYLPLKMYK</sequence>
<dbReference type="GO" id="GO:0046872">
    <property type="term" value="F:metal ion binding"/>
    <property type="evidence" value="ECO:0007669"/>
    <property type="project" value="UniProtKB-KW"/>
</dbReference>
<evidence type="ECO:0000256" key="2">
    <source>
        <dbReference type="ARBA" id="ARBA00022722"/>
    </source>
</evidence>
<evidence type="ECO:0000313" key="7">
    <source>
        <dbReference type="EMBL" id="AEF81555.1"/>
    </source>
</evidence>
<keyword evidence="1" id="KW-1277">Toxin-antitoxin system</keyword>
<feature type="domain" description="PIN" evidence="6">
    <location>
        <begin position="4"/>
        <end position="119"/>
    </location>
</feature>
<protein>
    <submittedName>
        <fullName evidence="7">PIN domain protein</fullName>
    </submittedName>
</protein>
<dbReference type="GO" id="GO:0004540">
    <property type="term" value="F:RNA nuclease activity"/>
    <property type="evidence" value="ECO:0007669"/>
    <property type="project" value="TreeGrafter"/>
</dbReference>
<evidence type="ECO:0000256" key="1">
    <source>
        <dbReference type="ARBA" id="ARBA00022649"/>
    </source>
</evidence>
<dbReference type="InParanoid" id="F5YD88"/>
<dbReference type="EMBL" id="CP001841">
    <property type="protein sequence ID" value="AEF81555.1"/>
    <property type="molecule type" value="Genomic_DNA"/>
</dbReference>
<dbReference type="AlphaFoldDB" id="F5YD88"/>
<keyword evidence="4" id="KW-0378">Hydrolase</keyword>
<proteinExistence type="predicted"/>
<evidence type="ECO:0000256" key="3">
    <source>
        <dbReference type="ARBA" id="ARBA00022723"/>
    </source>
</evidence>
<dbReference type="Gene3D" id="3.40.50.1010">
    <property type="entry name" value="5'-nuclease"/>
    <property type="match status" value="1"/>
</dbReference>
<accession>F5YD88</accession>
<dbReference type="PANTHER" id="PTHR42740:SF1">
    <property type="entry name" value="RIBONUCLEASE VAPC3"/>
    <property type="match status" value="1"/>
</dbReference>
<dbReference type="GO" id="GO:0016787">
    <property type="term" value="F:hydrolase activity"/>
    <property type="evidence" value="ECO:0007669"/>
    <property type="project" value="UniProtKB-KW"/>
</dbReference>
<gene>
    <name evidence="7" type="ordered locus">TREAZ_1669</name>
</gene>
<evidence type="ECO:0000313" key="8">
    <source>
        <dbReference type="Proteomes" id="UP000009222"/>
    </source>
</evidence>
<dbReference type="OrthoDB" id="9811788at2"/>
<name>F5YD88_LEAAZ</name>
<dbReference type="STRING" id="545695.TREAZ_1669"/>